<dbReference type="RefSeq" id="WP_106932873.1">
    <property type="nucleotide sequence ID" value="NZ_PYFT01000001.1"/>
</dbReference>
<comment type="caution">
    <text evidence="1">The sequence shown here is derived from an EMBL/GenBank/DDBJ whole genome shotgun (WGS) entry which is preliminary data.</text>
</comment>
<dbReference type="Proteomes" id="UP000240357">
    <property type="component" value="Unassembled WGS sequence"/>
</dbReference>
<dbReference type="AlphaFoldDB" id="A0A2T2YMG7"/>
<dbReference type="EMBL" id="PYFT01000001">
    <property type="protein sequence ID" value="PSR56697.1"/>
    <property type="molecule type" value="Genomic_DNA"/>
</dbReference>
<gene>
    <name evidence="1" type="ORF">AHMF7605_25975</name>
</gene>
<keyword evidence="2" id="KW-1185">Reference proteome</keyword>
<protein>
    <submittedName>
        <fullName evidence="1">Uncharacterized protein</fullName>
    </submittedName>
</protein>
<reference evidence="1 2" key="1">
    <citation type="submission" date="2018-03" db="EMBL/GenBank/DDBJ databases">
        <title>Adhaeribacter sp. HMF7605 Genome sequencing and assembly.</title>
        <authorList>
            <person name="Kang H."/>
            <person name="Kang J."/>
            <person name="Cha I."/>
            <person name="Kim H."/>
            <person name="Joh K."/>
        </authorList>
    </citation>
    <scope>NUCLEOTIDE SEQUENCE [LARGE SCALE GENOMIC DNA]</scope>
    <source>
        <strain evidence="1 2">HMF7605</strain>
    </source>
</reference>
<evidence type="ECO:0000313" key="2">
    <source>
        <dbReference type="Proteomes" id="UP000240357"/>
    </source>
</evidence>
<evidence type="ECO:0000313" key="1">
    <source>
        <dbReference type="EMBL" id="PSR56697.1"/>
    </source>
</evidence>
<proteinExistence type="predicted"/>
<name>A0A2T2YMG7_9BACT</name>
<organism evidence="1 2">
    <name type="scientific">Adhaeribacter arboris</name>
    <dbReference type="NCBI Taxonomy" id="2072846"/>
    <lineage>
        <taxon>Bacteria</taxon>
        <taxon>Pseudomonadati</taxon>
        <taxon>Bacteroidota</taxon>
        <taxon>Cytophagia</taxon>
        <taxon>Cytophagales</taxon>
        <taxon>Hymenobacteraceae</taxon>
        <taxon>Adhaeribacter</taxon>
    </lineage>
</organism>
<accession>A0A2T2YMG7</accession>
<sequence>MTTLKLKLTDTNLDQLVNYLIKDGKFDYENHGEDMSILISNNLLLIDLTAHLNIVILKKAASFIYIDIISGGGEDSLLSLAEKGYAQSNARLIHDYAELYELPVEPI</sequence>